<evidence type="ECO:0000256" key="4">
    <source>
        <dbReference type="ARBA" id="ARBA00022741"/>
    </source>
</evidence>
<dbReference type="InterPro" id="IPR050055">
    <property type="entry name" value="EF-Tu_GTPase"/>
</dbReference>
<keyword evidence="4" id="KW-0547">Nucleotide-binding</keyword>
<dbReference type="SUPFAM" id="SSF52540">
    <property type="entry name" value="P-loop containing nucleoside triphosphate hydrolases"/>
    <property type="match status" value="1"/>
</dbReference>
<evidence type="ECO:0000256" key="8">
    <source>
        <dbReference type="ARBA" id="ARBA00031615"/>
    </source>
</evidence>
<dbReference type="Pfam" id="PF09106">
    <property type="entry name" value="WHD_2nd_SelB"/>
    <property type="match status" value="1"/>
</dbReference>
<evidence type="ECO:0000256" key="6">
    <source>
        <dbReference type="ARBA" id="ARBA00023134"/>
    </source>
</evidence>
<evidence type="ECO:0000256" key="5">
    <source>
        <dbReference type="ARBA" id="ARBA00022917"/>
    </source>
</evidence>
<dbReference type="PANTHER" id="PTHR43721:SF22">
    <property type="entry name" value="ELONGATION FACTOR TU, MITOCHONDRIAL"/>
    <property type="match status" value="1"/>
</dbReference>
<dbReference type="CDD" id="cd03696">
    <property type="entry name" value="SelB_II"/>
    <property type="match status" value="1"/>
</dbReference>
<dbReference type="SUPFAM" id="SSF50447">
    <property type="entry name" value="Translation proteins"/>
    <property type="match status" value="1"/>
</dbReference>
<dbReference type="InterPro" id="IPR036390">
    <property type="entry name" value="WH_DNA-bd_sf"/>
</dbReference>
<dbReference type="PROSITE" id="PS51722">
    <property type="entry name" value="G_TR_2"/>
    <property type="match status" value="1"/>
</dbReference>
<dbReference type="Gene3D" id="3.40.50.300">
    <property type="entry name" value="P-loop containing nucleotide triphosphate hydrolases"/>
    <property type="match status" value="1"/>
</dbReference>
<evidence type="ECO:0000256" key="7">
    <source>
        <dbReference type="ARBA" id="ARBA00025526"/>
    </source>
</evidence>
<dbReference type="InterPro" id="IPR009000">
    <property type="entry name" value="Transl_B-barrel_sf"/>
</dbReference>
<feature type="domain" description="Tr-type G" evidence="9">
    <location>
        <begin position="1"/>
        <end position="178"/>
    </location>
</feature>
<dbReference type="Pfam" id="PF25461">
    <property type="entry name" value="Beta-barrel_SelB"/>
    <property type="match status" value="1"/>
</dbReference>
<dbReference type="SUPFAM" id="SSF46785">
    <property type="entry name" value="Winged helix' DNA-binding domain"/>
    <property type="match status" value="2"/>
</dbReference>
<evidence type="ECO:0000256" key="2">
    <source>
        <dbReference type="ARBA" id="ARBA00015953"/>
    </source>
</evidence>
<dbReference type="InterPro" id="IPR057335">
    <property type="entry name" value="Beta-barrel_SelB"/>
</dbReference>
<dbReference type="RefSeq" id="WP_186865339.1">
    <property type="nucleotide sequence ID" value="NZ_JACOPE010000001.1"/>
</dbReference>
<dbReference type="Pfam" id="PF03144">
    <property type="entry name" value="GTP_EFTU_D2"/>
    <property type="match status" value="1"/>
</dbReference>
<evidence type="ECO:0000259" key="9">
    <source>
        <dbReference type="PROSITE" id="PS51722"/>
    </source>
</evidence>
<keyword evidence="11" id="KW-1185">Reference proteome</keyword>
<dbReference type="InterPro" id="IPR000795">
    <property type="entry name" value="T_Tr_GTP-bd_dom"/>
</dbReference>
<dbReference type="CDD" id="cd15491">
    <property type="entry name" value="selB_III"/>
    <property type="match status" value="1"/>
</dbReference>
<comment type="caution">
    <text evidence="10">The sequence shown here is derived from an EMBL/GenBank/DDBJ whole genome shotgun (WGS) entry which is preliminary data.</text>
</comment>
<dbReference type="CDD" id="cd04171">
    <property type="entry name" value="SelB"/>
    <property type="match status" value="1"/>
</dbReference>
<keyword evidence="6" id="KW-0342">GTP-binding</keyword>
<dbReference type="InterPro" id="IPR004535">
    <property type="entry name" value="Transl_elong_SelB"/>
</dbReference>
<keyword evidence="3" id="KW-0963">Cytoplasm</keyword>
<dbReference type="NCBIfam" id="TIGR00475">
    <property type="entry name" value="selB"/>
    <property type="match status" value="1"/>
</dbReference>
<dbReference type="InterPro" id="IPR009001">
    <property type="entry name" value="Transl_elong_EF1A/Init_IF2_C"/>
</dbReference>
<dbReference type="Gene3D" id="1.10.10.10">
    <property type="entry name" value="Winged helix-like DNA-binding domain superfamily/Winged helix DNA-binding domain"/>
    <property type="match status" value="1"/>
</dbReference>
<sequence>MEHIIIGTAGHIDHGKTALIRALTGRDTDTNKEEKERGITIDLGFTWFDLPNGDRAGIVDVPGHEKFLPNMLSGVYGMDLVLLVIALDEGIKPQTIEHMEILSQLHIENGILVFTKSDLVDEEWKELMIEEIREEIKMLGDDRFAAWPEVCVSSKTGEGIENLKTIIVENVLHTHNLRDTSGAFRMPIDRILSLSGRGTVIAGTILEGEVQPDDKIMLYPKKTETRIRSIQVHGQNVEKATAGQRAALLLPGIKKEELKRGNVAAAIHSLNPSERLDVKITMSAHTGRILKHQSRLHLHIGAGQVLCRVILFGKNELTPGESGYAQLVLEEKIAVKKRDSFVLRFYSPLETIGGGIVLDAAAKKHKRTNPAVVEELKQKEENKESNILLKWLRSQKKKPVTIEQIKPLVEINEEEISNMLYRYMKKQQIVSFIYKKCTYYWSQESENNMWEQMKEWLQRYHQRHPYRYGATKKELQKELFSGWENKTFEAYLSYLESFGQSQTDLTSESDKQTDSRIKRNEDIICLCNFEIQHDKKFQQIEAHILKTLEEAGYQLLLYKELCPPKVDEECFEDIFKVLKKEGKLIEIADSYYVTEGKLQVVIEKVEQHFREHKILTYSEMRDNLEISRKTAKIWIEYLDKIKITMRCGNETERVAFGLKE</sequence>
<evidence type="ECO:0000256" key="3">
    <source>
        <dbReference type="ARBA" id="ARBA00022490"/>
    </source>
</evidence>
<dbReference type="Pfam" id="PF09107">
    <property type="entry name" value="WHD_3rd_SelB"/>
    <property type="match status" value="1"/>
</dbReference>
<dbReference type="Gene3D" id="1.10.10.2770">
    <property type="match status" value="1"/>
</dbReference>
<evidence type="ECO:0000313" key="11">
    <source>
        <dbReference type="Proteomes" id="UP000631576"/>
    </source>
</evidence>
<dbReference type="PROSITE" id="PS00301">
    <property type="entry name" value="G_TR_1"/>
    <property type="match status" value="1"/>
</dbReference>
<dbReference type="Gene3D" id="2.40.30.10">
    <property type="entry name" value="Translation factors"/>
    <property type="match status" value="1"/>
</dbReference>
<dbReference type="EMBL" id="JACOPE010000001">
    <property type="protein sequence ID" value="MBC5684360.1"/>
    <property type="molecule type" value="Genomic_DNA"/>
</dbReference>
<comment type="function">
    <text evidence="7">Translation factor necessary for the incorporation of selenocysteine into proteins. It probably replaces EF-Tu for the insertion of selenocysteine directed by the UGA codon. SelB binds GTP and GDP.</text>
</comment>
<evidence type="ECO:0000313" key="10">
    <source>
        <dbReference type="EMBL" id="MBC5684360.1"/>
    </source>
</evidence>
<keyword evidence="10" id="KW-0251">Elongation factor</keyword>
<comment type="subcellular location">
    <subcellularLocation>
        <location evidence="1">Cytoplasm</location>
    </subcellularLocation>
</comment>
<reference evidence="10 11" key="1">
    <citation type="submission" date="2020-08" db="EMBL/GenBank/DDBJ databases">
        <title>Genome public.</title>
        <authorList>
            <person name="Liu C."/>
            <person name="Sun Q."/>
        </authorList>
    </citation>
    <scope>NUCLEOTIDE SEQUENCE [LARGE SCALE GENOMIC DNA]</scope>
    <source>
        <strain evidence="10 11">NSJ-13</strain>
    </source>
</reference>
<dbReference type="GO" id="GO:0003746">
    <property type="term" value="F:translation elongation factor activity"/>
    <property type="evidence" value="ECO:0007669"/>
    <property type="project" value="UniProtKB-KW"/>
</dbReference>
<dbReference type="PANTHER" id="PTHR43721">
    <property type="entry name" value="ELONGATION FACTOR TU-RELATED"/>
    <property type="match status" value="1"/>
</dbReference>
<dbReference type="SUPFAM" id="SSF50465">
    <property type="entry name" value="EF-Tu/eEF-1alpha/eIF2-gamma C-terminal domain"/>
    <property type="match status" value="1"/>
</dbReference>
<dbReference type="InterPro" id="IPR027417">
    <property type="entry name" value="P-loop_NTPase"/>
</dbReference>
<evidence type="ECO:0000256" key="1">
    <source>
        <dbReference type="ARBA" id="ARBA00004496"/>
    </source>
</evidence>
<gene>
    <name evidence="10" type="primary">selB</name>
    <name evidence="10" type="ORF">H8S40_12565</name>
</gene>
<dbReference type="Pfam" id="PF00009">
    <property type="entry name" value="GTP_EFTU"/>
    <property type="match status" value="1"/>
</dbReference>
<dbReference type="Proteomes" id="UP000631576">
    <property type="component" value="Unassembled WGS sequence"/>
</dbReference>
<dbReference type="InterPro" id="IPR036388">
    <property type="entry name" value="WH-like_DNA-bd_sf"/>
</dbReference>
<name>A0ABR7GAA3_9FIRM</name>
<protein>
    <recommendedName>
        <fullName evidence="2">Selenocysteine-specific elongation factor</fullName>
    </recommendedName>
    <alternativeName>
        <fullName evidence="8">SelB translation factor</fullName>
    </alternativeName>
</protein>
<keyword evidence="5" id="KW-0648">Protein biosynthesis</keyword>
<accession>A0ABR7GAA3</accession>
<dbReference type="InterPro" id="IPR015190">
    <property type="entry name" value="Elong_fac_SelB-wing-hlx_typ-2"/>
</dbReference>
<organism evidence="10 11">
    <name type="scientific">Ruminococcus hominis</name>
    <dbReference type="NCBI Taxonomy" id="2763065"/>
    <lineage>
        <taxon>Bacteria</taxon>
        <taxon>Bacillati</taxon>
        <taxon>Bacillota</taxon>
        <taxon>Clostridia</taxon>
        <taxon>Eubacteriales</taxon>
        <taxon>Oscillospiraceae</taxon>
        <taxon>Ruminococcus</taxon>
    </lineage>
</organism>
<dbReference type="InterPro" id="IPR031157">
    <property type="entry name" value="G_TR_CS"/>
</dbReference>
<dbReference type="InterPro" id="IPR004161">
    <property type="entry name" value="EFTu-like_2"/>
</dbReference>
<proteinExistence type="predicted"/>
<dbReference type="InterPro" id="IPR015191">
    <property type="entry name" value="SelB_WHD4"/>
</dbReference>